<dbReference type="Proteomes" id="UP000249204">
    <property type="component" value="Unassembled WGS sequence"/>
</dbReference>
<dbReference type="EMBL" id="QKWW01000055">
    <property type="protein sequence ID" value="PZT54117.1"/>
    <property type="molecule type" value="Genomic_DNA"/>
</dbReference>
<accession>A0A2W6NDQ5</accession>
<proteinExistence type="predicted"/>
<gene>
    <name evidence="1" type="ORF">DN757_18990</name>
</gene>
<dbReference type="AlphaFoldDB" id="A0A2W6NDQ5"/>
<evidence type="ECO:0000313" key="1">
    <source>
        <dbReference type="EMBL" id="PZT54117.1"/>
    </source>
</evidence>
<reference evidence="1 2" key="1">
    <citation type="submission" date="2018-06" db="EMBL/GenBank/DDBJ databases">
        <title>Isolation of heavy metals resistant Paenibacillus silvae NC2 from Gold-Copper mine in ZiJin, China.</title>
        <authorList>
            <person name="Xu J."/>
            <person name="Mazhar H.S."/>
            <person name="Rensing C."/>
        </authorList>
    </citation>
    <scope>NUCLEOTIDE SEQUENCE [LARGE SCALE GENOMIC DNA]</scope>
    <source>
        <strain evidence="1 2">NC2</strain>
    </source>
</reference>
<name>A0A2W6NDQ5_9BACL</name>
<dbReference type="RefSeq" id="WP_111271761.1">
    <property type="nucleotide sequence ID" value="NZ_QKWW01000055.1"/>
</dbReference>
<comment type="caution">
    <text evidence="1">The sequence shown here is derived from an EMBL/GenBank/DDBJ whole genome shotgun (WGS) entry which is preliminary data.</text>
</comment>
<sequence length="315" mass="35517">MKENVEHSLIKLARVNDMARVHFAKFNFNEEIYKIYEKEERRDALLLELYKGINSEVKIIDPQGATYKFISLDKDPDSYVVNGRLVVFAPGVHVSYQDDLDDIEEIEDDKKAKYITFSFDVYREVVGYVAKADFGRIDFLKKFGALIEECCDVGEVEMVLQTDLNKLQDKLTVFSFVKEVSITAIPPNGDREHFAALMGSNAEEIKKTESTRFKMEFIGTAKKGINIASGYIMKWIGAITAGYGSMTVSGKNSSNEEVVIQSQKDAPFTRPIPEQSKDTIPTVAEKTRAGISQLEAMKIASEGLMESGERERDEK</sequence>
<protein>
    <submittedName>
        <fullName evidence="1">Uncharacterized protein</fullName>
    </submittedName>
</protein>
<organism evidence="1 2">
    <name type="scientific">Paenibacillus silvae</name>
    <dbReference type="NCBI Taxonomy" id="1325358"/>
    <lineage>
        <taxon>Bacteria</taxon>
        <taxon>Bacillati</taxon>
        <taxon>Bacillota</taxon>
        <taxon>Bacilli</taxon>
        <taxon>Bacillales</taxon>
        <taxon>Paenibacillaceae</taxon>
        <taxon>Paenibacillus</taxon>
    </lineage>
</organism>
<evidence type="ECO:0000313" key="2">
    <source>
        <dbReference type="Proteomes" id="UP000249204"/>
    </source>
</evidence>